<name>A0ABS2PJY0_9STRE</name>
<comment type="caution">
    <text evidence="1">The sequence shown here is derived from an EMBL/GenBank/DDBJ whole genome shotgun (WGS) entry which is preliminary data.</text>
</comment>
<organism evidence="1 2">
    <name type="scientific">Streptococcus saliviloxodontae</name>
    <dbReference type="NCBI Taxonomy" id="1349416"/>
    <lineage>
        <taxon>Bacteria</taxon>
        <taxon>Bacillati</taxon>
        <taxon>Bacillota</taxon>
        <taxon>Bacilli</taxon>
        <taxon>Lactobacillales</taxon>
        <taxon>Streptococcaceae</taxon>
        <taxon>Streptococcus</taxon>
    </lineage>
</organism>
<dbReference type="Proteomes" id="UP000809081">
    <property type="component" value="Unassembled WGS sequence"/>
</dbReference>
<evidence type="ECO:0000313" key="2">
    <source>
        <dbReference type="Proteomes" id="UP000809081"/>
    </source>
</evidence>
<evidence type="ECO:0000313" key="1">
    <source>
        <dbReference type="EMBL" id="MBM7635582.1"/>
    </source>
</evidence>
<gene>
    <name evidence="1" type="ORF">JOC31_000375</name>
</gene>
<protein>
    <submittedName>
        <fullName evidence="1">Uncharacterized protein</fullName>
    </submittedName>
</protein>
<reference evidence="1 2" key="1">
    <citation type="submission" date="2021-01" db="EMBL/GenBank/DDBJ databases">
        <title>Genomic Encyclopedia of Type Strains, Phase IV (KMG-IV): sequencing the most valuable type-strain genomes for metagenomic binning, comparative biology and taxonomic classification.</title>
        <authorList>
            <person name="Goeker M."/>
        </authorList>
    </citation>
    <scope>NUCLEOTIDE SEQUENCE [LARGE SCALE GENOMIC DNA]</scope>
    <source>
        <strain evidence="1 2">DSM 27513</strain>
    </source>
</reference>
<sequence length="100" mass="11407">MTDQKNSEIVLTVNDLKKKGEQLAKSLVQIEAMKNQANLLMLAYHSEVDPVLLIKPLMKFCSQLYDQAEILEDDLNSIAFDLLECDNQTEIEAHRKSRGE</sequence>
<dbReference type="EMBL" id="JAFBEI010000005">
    <property type="protein sequence ID" value="MBM7635582.1"/>
    <property type="molecule type" value="Genomic_DNA"/>
</dbReference>
<proteinExistence type="predicted"/>
<accession>A0ABS2PJY0</accession>
<keyword evidence="2" id="KW-1185">Reference proteome</keyword>
<dbReference type="RefSeq" id="WP_205016515.1">
    <property type="nucleotide sequence ID" value="NZ_JAFBEI010000005.1"/>
</dbReference>